<gene>
    <name evidence="9" type="ORF">H4W30_001260</name>
</gene>
<keyword evidence="10" id="KW-1185">Reference proteome</keyword>
<keyword evidence="3" id="KW-0813">Transport</keyword>
<feature type="transmembrane region" description="Helical" evidence="8">
    <location>
        <begin position="185"/>
        <end position="203"/>
    </location>
</feature>
<feature type="transmembrane region" description="Helical" evidence="8">
    <location>
        <begin position="117"/>
        <end position="137"/>
    </location>
</feature>
<comment type="caution">
    <text evidence="9">The sequence shown here is derived from an EMBL/GenBank/DDBJ whole genome shotgun (WGS) entry which is preliminary data.</text>
</comment>
<dbReference type="PANTHER" id="PTHR30269">
    <property type="entry name" value="TRANSMEMBRANE PROTEIN YFCA"/>
    <property type="match status" value="1"/>
</dbReference>
<evidence type="ECO:0000313" key="9">
    <source>
        <dbReference type="EMBL" id="MBE1574231.1"/>
    </source>
</evidence>
<evidence type="ECO:0000256" key="8">
    <source>
        <dbReference type="RuleBase" id="RU363041"/>
    </source>
</evidence>
<evidence type="ECO:0000256" key="1">
    <source>
        <dbReference type="ARBA" id="ARBA00004651"/>
    </source>
</evidence>
<comment type="subcellular location">
    <subcellularLocation>
        <location evidence="1 8">Cell membrane</location>
        <topology evidence="1 8">Multi-pass membrane protein</topology>
    </subcellularLocation>
</comment>
<evidence type="ECO:0000256" key="4">
    <source>
        <dbReference type="ARBA" id="ARBA00022475"/>
    </source>
</evidence>
<comment type="similarity">
    <text evidence="2 8">Belongs to the 4-toluene sulfonate uptake permease (TSUP) (TC 2.A.102) family.</text>
</comment>
<evidence type="ECO:0000256" key="3">
    <source>
        <dbReference type="ARBA" id="ARBA00022448"/>
    </source>
</evidence>
<evidence type="ECO:0000256" key="7">
    <source>
        <dbReference type="ARBA" id="ARBA00023136"/>
    </source>
</evidence>
<evidence type="ECO:0000256" key="6">
    <source>
        <dbReference type="ARBA" id="ARBA00022989"/>
    </source>
</evidence>
<sequence length="258" mass="26219">MSYDVLAGFRLPVFEHRLHNGPVGTLAMTSLAAAAGVVAQRLSGMGLSLLCVPFLALALGPLDAVRLTLLLGFPVYLAVAITHWRAIRWKQVAWLTVPAVVFTPVVAFVVRGVPARPLLLAAGGCCVLAVGVLASGITSRRLAGRTGAVGAGVLSAAMNSVAGLSGPAVAVYGASAGWGADETRGTLSIYFFLLGLVALPSLGWVEVPVSVLVAVAGAALAGDLLGRVLSRRVGERSVRWSVLVLSAAGGALTLAHAA</sequence>
<feature type="transmembrane region" description="Helical" evidence="8">
    <location>
        <begin position="45"/>
        <end position="62"/>
    </location>
</feature>
<keyword evidence="7 8" id="KW-0472">Membrane</keyword>
<feature type="transmembrane region" description="Helical" evidence="8">
    <location>
        <begin position="149"/>
        <end position="173"/>
    </location>
</feature>
<feature type="transmembrane region" description="Helical" evidence="8">
    <location>
        <begin position="92"/>
        <end position="110"/>
    </location>
</feature>
<feature type="transmembrane region" description="Helical" evidence="8">
    <location>
        <begin position="69"/>
        <end position="86"/>
    </location>
</feature>
<protein>
    <recommendedName>
        <fullName evidence="8">Probable membrane transporter protein</fullName>
    </recommendedName>
</protein>
<name>A0ABR9L0U7_9PSEU</name>
<feature type="transmembrane region" description="Helical" evidence="8">
    <location>
        <begin position="209"/>
        <end position="226"/>
    </location>
</feature>
<proteinExistence type="inferred from homology"/>
<dbReference type="PANTHER" id="PTHR30269:SF37">
    <property type="entry name" value="MEMBRANE TRANSPORTER PROTEIN"/>
    <property type="match status" value="1"/>
</dbReference>
<organism evidence="9 10">
    <name type="scientific">Amycolatopsis roodepoortensis</name>
    <dbReference type="NCBI Taxonomy" id="700274"/>
    <lineage>
        <taxon>Bacteria</taxon>
        <taxon>Bacillati</taxon>
        <taxon>Actinomycetota</taxon>
        <taxon>Actinomycetes</taxon>
        <taxon>Pseudonocardiales</taxon>
        <taxon>Pseudonocardiaceae</taxon>
        <taxon>Amycolatopsis</taxon>
    </lineage>
</organism>
<dbReference type="Proteomes" id="UP000656548">
    <property type="component" value="Unassembled WGS sequence"/>
</dbReference>
<evidence type="ECO:0000313" key="10">
    <source>
        <dbReference type="Proteomes" id="UP000656548"/>
    </source>
</evidence>
<keyword evidence="4 8" id="KW-1003">Cell membrane</keyword>
<evidence type="ECO:0000256" key="5">
    <source>
        <dbReference type="ARBA" id="ARBA00022692"/>
    </source>
</evidence>
<dbReference type="RefSeq" id="WP_225948790.1">
    <property type="nucleotide sequence ID" value="NZ_JADBEJ010000001.1"/>
</dbReference>
<feature type="transmembrane region" description="Helical" evidence="8">
    <location>
        <begin position="238"/>
        <end position="257"/>
    </location>
</feature>
<keyword evidence="5 8" id="KW-0812">Transmembrane</keyword>
<reference evidence="9 10" key="1">
    <citation type="submission" date="2020-10" db="EMBL/GenBank/DDBJ databases">
        <title>Sequencing the genomes of 1000 actinobacteria strains.</title>
        <authorList>
            <person name="Klenk H.-P."/>
        </authorList>
    </citation>
    <scope>NUCLEOTIDE SEQUENCE [LARGE SCALE GENOMIC DNA]</scope>
    <source>
        <strain evidence="9 10">DSM 46661</strain>
    </source>
</reference>
<accession>A0ABR9L0U7</accession>
<dbReference type="EMBL" id="JADBEJ010000001">
    <property type="protein sequence ID" value="MBE1574231.1"/>
    <property type="molecule type" value="Genomic_DNA"/>
</dbReference>
<evidence type="ECO:0000256" key="2">
    <source>
        <dbReference type="ARBA" id="ARBA00009142"/>
    </source>
</evidence>
<dbReference type="Pfam" id="PF01925">
    <property type="entry name" value="TauE"/>
    <property type="match status" value="1"/>
</dbReference>
<dbReference type="InterPro" id="IPR052017">
    <property type="entry name" value="TSUP"/>
</dbReference>
<keyword evidence="6 8" id="KW-1133">Transmembrane helix</keyword>
<dbReference type="InterPro" id="IPR002781">
    <property type="entry name" value="TM_pro_TauE-like"/>
</dbReference>